<dbReference type="FunFam" id="3.30.30.30:FF:000004">
    <property type="entry name" value="hypoxia up-regulated protein 1"/>
    <property type="match status" value="1"/>
</dbReference>
<keyword evidence="5" id="KW-0256">Endoplasmic reticulum</keyword>
<organism evidence="10 11">
    <name type="scientific">Bursaphelenchus okinawaensis</name>
    <dbReference type="NCBI Taxonomy" id="465554"/>
    <lineage>
        <taxon>Eukaryota</taxon>
        <taxon>Metazoa</taxon>
        <taxon>Ecdysozoa</taxon>
        <taxon>Nematoda</taxon>
        <taxon>Chromadorea</taxon>
        <taxon>Rhabditida</taxon>
        <taxon>Tylenchina</taxon>
        <taxon>Tylenchomorpha</taxon>
        <taxon>Aphelenchoidea</taxon>
        <taxon>Aphelenchoididae</taxon>
        <taxon>Bursaphelenchus</taxon>
    </lineage>
</organism>
<dbReference type="PRINTS" id="PR00301">
    <property type="entry name" value="HEATSHOCK70"/>
</dbReference>
<evidence type="ECO:0000256" key="8">
    <source>
        <dbReference type="ARBA" id="ARBA00040503"/>
    </source>
</evidence>
<dbReference type="GO" id="GO:0140662">
    <property type="term" value="F:ATP-dependent protein folding chaperone"/>
    <property type="evidence" value="ECO:0007669"/>
    <property type="project" value="InterPro"/>
</dbReference>
<dbReference type="AlphaFoldDB" id="A0A811KHK5"/>
<reference evidence="10" key="1">
    <citation type="submission" date="2020-09" db="EMBL/GenBank/DDBJ databases">
        <authorList>
            <person name="Kikuchi T."/>
        </authorList>
    </citation>
    <scope>NUCLEOTIDE SEQUENCE</scope>
    <source>
        <strain evidence="10">SH1</strain>
    </source>
</reference>
<gene>
    <name evidence="10" type="ORF">BOKJ2_LOCUS5788</name>
</gene>
<dbReference type="PANTHER" id="PTHR45639:SF3">
    <property type="entry name" value="HYPOXIA UP-REGULATED PROTEIN 1"/>
    <property type="match status" value="1"/>
</dbReference>
<dbReference type="EMBL" id="CAJFCW020000003">
    <property type="protein sequence ID" value="CAG9103311.1"/>
    <property type="molecule type" value="Genomic_DNA"/>
</dbReference>
<dbReference type="PANTHER" id="PTHR45639">
    <property type="entry name" value="HSC70CB, ISOFORM G-RELATED"/>
    <property type="match status" value="1"/>
</dbReference>
<dbReference type="Gene3D" id="1.20.1270.10">
    <property type="match status" value="1"/>
</dbReference>
<dbReference type="CDD" id="cd10230">
    <property type="entry name" value="ASKHA_NBD_HSP70_HYOU1"/>
    <property type="match status" value="1"/>
</dbReference>
<dbReference type="GO" id="GO:0005788">
    <property type="term" value="C:endoplasmic reticulum lumen"/>
    <property type="evidence" value="ECO:0007669"/>
    <property type="project" value="UniProtKB-SubCell"/>
</dbReference>
<dbReference type="GO" id="GO:0034663">
    <property type="term" value="C:endoplasmic reticulum chaperone complex"/>
    <property type="evidence" value="ECO:0007669"/>
    <property type="project" value="TreeGrafter"/>
</dbReference>
<feature type="compositionally biased region" description="Basic and acidic residues" evidence="9">
    <location>
        <begin position="796"/>
        <end position="807"/>
    </location>
</feature>
<dbReference type="OrthoDB" id="10262720at2759"/>
<dbReference type="InterPro" id="IPR029048">
    <property type="entry name" value="HSP70_C_sf"/>
</dbReference>
<dbReference type="InterPro" id="IPR013126">
    <property type="entry name" value="Hsp_70_fam"/>
</dbReference>
<evidence type="ECO:0000256" key="9">
    <source>
        <dbReference type="SAM" id="MobiDB-lite"/>
    </source>
</evidence>
<feature type="region of interest" description="Disordered" evidence="9">
    <location>
        <begin position="731"/>
        <end position="807"/>
    </location>
</feature>
<dbReference type="Gene3D" id="3.30.30.30">
    <property type="match status" value="1"/>
</dbReference>
<evidence type="ECO:0000256" key="1">
    <source>
        <dbReference type="ARBA" id="ARBA00004319"/>
    </source>
</evidence>
<dbReference type="GO" id="GO:0005524">
    <property type="term" value="F:ATP binding"/>
    <property type="evidence" value="ECO:0007669"/>
    <property type="project" value="UniProtKB-KW"/>
</dbReference>
<keyword evidence="7" id="KW-0143">Chaperone</keyword>
<evidence type="ECO:0000256" key="3">
    <source>
        <dbReference type="ARBA" id="ARBA00022729"/>
    </source>
</evidence>
<dbReference type="Gene3D" id="3.30.420.40">
    <property type="match status" value="2"/>
</dbReference>
<keyword evidence="6" id="KW-0067">ATP-binding</keyword>
<keyword evidence="11" id="KW-1185">Reference proteome</keyword>
<dbReference type="GO" id="GO:0030968">
    <property type="term" value="P:endoplasmic reticulum unfolded protein response"/>
    <property type="evidence" value="ECO:0007669"/>
    <property type="project" value="TreeGrafter"/>
</dbReference>
<keyword evidence="4" id="KW-0547">Nucleotide-binding</keyword>
<dbReference type="Gene3D" id="3.90.640.10">
    <property type="entry name" value="Actin, Chain A, domain 4"/>
    <property type="match status" value="1"/>
</dbReference>
<evidence type="ECO:0000256" key="5">
    <source>
        <dbReference type="ARBA" id="ARBA00022824"/>
    </source>
</evidence>
<comment type="caution">
    <text evidence="10">The sequence shown here is derived from an EMBL/GenBank/DDBJ whole genome shotgun (WGS) entry which is preliminary data.</text>
</comment>
<feature type="compositionally biased region" description="Basic and acidic residues" evidence="9">
    <location>
        <begin position="731"/>
        <end position="746"/>
    </location>
</feature>
<accession>A0A811KHK5</accession>
<evidence type="ECO:0000256" key="2">
    <source>
        <dbReference type="ARBA" id="ARBA00007381"/>
    </source>
</evidence>
<comment type="similarity">
    <text evidence="2">Belongs to the heat shock protein 70 family.</text>
</comment>
<evidence type="ECO:0000256" key="6">
    <source>
        <dbReference type="ARBA" id="ARBA00022840"/>
    </source>
</evidence>
<feature type="compositionally biased region" description="Polar residues" evidence="9">
    <location>
        <begin position="754"/>
        <end position="764"/>
    </location>
</feature>
<name>A0A811KHK5_9BILA</name>
<dbReference type="Proteomes" id="UP000783686">
    <property type="component" value="Unassembled WGS sequence"/>
</dbReference>
<evidence type="ECO:0000313" key="11">
    <source>
        <dbReference type="Proteomes" id="UP000614601"/>
    </source>
</evidence>
<sequence length="807" mass="91226">MFGKTHADPPKFKFFVCSRRFEEIAAGPMFVNSSTKDKVQSRESSIRCLRLVKNYISVQKTHGALNQVQNRCAMTRALLLAVLPLIFLVNVCHGQLAAMSVDLGDEYLKFGLVKPGVPMETVINKESRRKTPNIVAFRKGERYFGDIAAQMSVKFPQSTIASYVDLIGKPFDHPVVEEYQKRFPYHKLSAHPDRNTVVFEIEEVSYPVETVLAMSLWNAQEQTSAHAGQPVKNVVISVPSYFNHSERVAVANATQIAGLNLLSLIYDGSAAALNYGVFRRKEITDKPQTLLIYDVGAHKTVATLVEYKLVELKEKEKTPVVKTLGIGYDRTLGGQIVTEMLRDYLVGEFKKMFSKLDKDISENQRAMAKMYKEADRVKQVLSANAECFAQIESVFEDKDFKVKVSRDLVDKIIEENKDRFAQPVTTALEQSGLDISAVDQVVLMGAGTRIPKIQKLLGETINGKELARFLNTDEAIALGAVYEAATRSKGFRVMSFKVEEKPVFPTTEEEATFTGLTATQITEGKRILNEFEKKEKLKVEREAALNSLESLVYDITAKLDDEAYSKFVNEEESTAIRSKADTIRTWLEEEVTPDTEAKVLKDKRSELVGESKKMNYRKKQYEERPKHYLKISDALDKAKDLLPLFNNSTKENETIFTEEEVKKFEDELNKVEVWFVEKKEVQESRALNEEPVITIKEITEKVKVVNNEVNLMKSKVYLYQVRIAKEKKEAEEKAKKEKEAAEKAAKNETVIEPNATNETESSTAQPESEQTPETSTELPTATEIPPQESTEASDESTEKPKEDKSEL</sequence>
<dbReference type="SUPFAM" id="SSF53067">
    <property type="entry name" value="Actin-like ATPase domain"/>
    <property type="match status" value="2"/>
</dbReference>
<dbReference type="Pfam" id="PF00012">
    <property type="entry name" value="HSP70"/>
    <property type="match status" value="1"/>
</dbReference>
<comment type="subcellular location">
    <subcellularLocation>
        <location evidence="1">Endoplasmic reticulum lumen</location>
    </subcellularLocation>
</comment>
<evidence type="ECO:0000313" key="10">
    <source>
        <dbReference type="EMBL" id="CAD5214828.1"/>
    </source>
</evidence>
<evidence type="ECO:0000256" key="4">
    <source>
        <dbReference type="ARBA" id="ARBA00022741"/>
    </source>
</evidence>
<keyword evidence="3" id="KW-0732">Signal</keyword>
<dbReference type="SUPFAM" id="SSF100934">
    <property type="entry name" value="Heat shock protein 70kD (HSP70), C-terminal subdomain"/>
    <property type="match status" value="1"/>
</dbReference>
<protein>
    <recommendedName>
        <fullName evidence="8">Hypoxia up-regulated protein 1</fullName>
    </recommendedName>
</protein>
<dbReference type="InterPro" id="IPR043129">
    <property type="entry name" value="ATPase_NBD"/>
</dbReference>
<dbReference type="Proteomes" id="UP000614601">
    <property type="component" value="Unassembled WGS sequence"/>
</dbReference>
<dbReference type="EMBL" id="CAJFDH010000003">
    <property type="protein sequence ID" value="CAD5214828.1"/>
    <property type="molecule type" value="Genomic_DNA"/>
</dbReference>
<feature type="compositionally biased region" description="Low complexity" evidence="9">
    <location>
        <begin position="765"/>
        <end position="780"/>
    </location>
</feature>
<proteinExistence type="inferred from homology"/>
<evidence type="ECO:0000256" key="7">
    <source>
        <dbReference type="ARBA" id="ARBA00023186"/>
    </source>
</evidence>